<dbReference type="Pfam" id="PF20469">
    <property type="entry name" value="OLD-like_TOPRIM"/>
    <property type="match status" value="1"/>
</dbReference>
<gene>
    <name evidence="2" type="ORF">H4W80_008461</name>
</gene>
<organism evidence="2 3">
    <name type="scientific">Nonomuraea angiospora</name>
    <dbReference type="NCBI Taxonomy" id="46172"/>
    <lineage>
        <taxon>Bacteria</taxon>
        <taxon>Bacillati</taxon>
        <taxon>Actinomycetota</taxon>
        <taxon>Actinomycetes</taxon>
        <taxon>Streptosporangiales</taxon>
        <taxon>Streptosporangiaceae</taxon>
        <taxon>Nonomuraea</taxon>
    </lineage>
</organism>
<dbReference type="RefSeq" id="WP_192790104.1">
    <property type="nucleotide sequence ID" value="NZ_JADBEK010000001.1"/>
</dbReference>
<evidence type="ECO:0000313" key="2">
    <source>
        <dbReference type="EMBL" id="MBE1590203.1"/>
    </source>
</evidence>
<sequence length="186" mass="20069">MSDTQTVVLVEGVSDKSAVETLAERHGRNLAAEGVSLVAMGGATNIGTYVGKFGPAGRDLRLAGLVDVGEEGDYRRSLERAGLGSNLSRSDLEALGFFVCVADLEDELIRALGTAMVEQVIDAEGELGSFRSLQKQPAWRGRATHDQLRRFMGAGSGRKIRYSSRLVEALDLDRVPRPLDMLLAHL</sequence>
<protein>
    <recommendedName>
        <fullName evidence="1">OLD protein-like TOPRIM domain-containing protein</fullName>
    </recommendedName>
</protein>
<keyword evidence="3" id="KW-1185">Reference proteome</keyword>
<comment type="caution">
    <text evidence="2">The sequence shown here is derived from an EMBL/GenBank/DDBJ whole genome shotgun (WGS) entry which is preliminary data.</text>
</comment>
<evidence type="ECO:0000259" key="1">
    <source>
        <dbReference type="Pfam" id="PF20469"/>
    </source>
</evidence>
<accession>A0ABR9MCD6</accession>
<proteinExistence type="predicted"/>
<name>A0ABR9MCD6_9ACTN</name>
<reference evidence="2 3" key="1">
    <citation type="submission" date="2020-10" db="EMBL/GenBank/DDBJ databases">
        <title>Sequencing the genomes of 1000 actinobacteria strains.</title>
        <authorList>
            <person name="Klenk H.-P."/>
        </authorList>
    </citation>
    <scope>NUCLEOTIDE SEQUENCE [LARGE SCALE GENOMIC DNA]</scope>
    <source>
        <strain evidence="2 3">DSM 43173</strain>
    </source>
</reference>
<dbReference type="Proteomes" id="UP000633509">
    <property type="component" value="Unassembled WGS sequence"/>
</dbReference>
<feature type="domain" description="OLD protein-like TOPRIM" evidence="1">
    <location>
        <begin position="5"/>
        <end position="50"/>
    </location>
</feature>
<evidence type="ECO:0000313" key="3">
    <source>
        <dbReference type="Proteomes" id="UP000633509"/>
    </source>
</evidence>
<dbReference type="InterPro" id="IPR034139">
    <property type="entry name" value="TOPRIM_OLD"/>
</dbReference>
<dbReference type="EMBL" id="JADBEK010000001">
    <property type="protein sequence ID" value="MBE1590203.1"/>
    <property type="molecule type" value="Genomic_DNA"/>
</dbReference>